<organism evidence="2 3">
    <name type="scientific">Frankliniella occidentalis</name>
    <name type="common">Western flower thrips</name>
    <name type="synonym">Euthrips occidentalis</name>
    <dbReference type="NCBI Taxonomy" id="133901"/>
    <lineage>
        <taxon>Eukaryota</taxon>
        <taxon>Metazoa</taxon>
        <taxon>Ecdysozoa</taxon>
        <taxon>Arthropoda</taxon>
        <taxon>Hexapoda</taxon>
        <taxon>Insecta</taxon>
        <taxon>Pterygota</taxon>
        <taxon>Neoptera</taxon>
        <taxon>Paraneoptera</taxon>
        <taxon>Thysanoptera</taxon>
        <taxon>Terebrantia</taxon>
        <taxon>Thripoidea</taxon>
        <taxon>Thripidae</taxon>
        <taxon>Frankliniella</taxon>
    </lineage>
</organism>
<reference evidence="3" key="2">
    <citation type="submission" date="2025-08" db="UniProtKB">
        <authorList>
            <consortium name="RefSeq"/>
        </authorList>
    </citation>
    <scope>IDENTIFICATION</scope>
    <source>
        <tissue evidence="3">Whole organism</tissue>
    </source>
</reference>
<dbReference type="PANTHER" id="PTHR11008">
    <property type="entry name" value="PROTEIN TAKEOUT-LIKE PROTEIN"/>
    <property type="match status" value="1"/>
</dbReference>
<dbReference type="PANTHER" id="PTHR11008:SF29">
    <property type="entry name" value="IP17226P"/>
    <property type="match status" value="1"/>
</dbReference>
<dbReference type="GeneID" id="113212336"/>
<dbReference type="Gene3D" id="3.15.10.30">
    <property type="entry name" value="Haemolymph juvenile hormone binding protein"/>
    <property type="match status" value="1"/>
</dbReference>
<dbReference type="RefSeq" id="XP_052132055.1">
    <property type="nucleotide sequence ID" value="XM_052276095.1"/>
</dbReference>
<evidence type="ECO:0000313" key="2">
    <source>
        <dbReference type="Proteomes" id="UP000504606"/>
    </source>
</evidence>
<dbReference type="InterPro" id="IPR010562">
    <property type="entry name" value="Haemolymph_juvenile_hormone-bd"/>
</dbReference>
<dbReference type="AlphaFoldDB" id="A0A9C6XAH6"/>
<sequence length="315" mass="33235">MSPVALRALACLVALVAVEAIYLPDAPSSEEQAQVAPSSNAQAHVSTGVPDDYRTLEEEVIRGILDSYDPLVIPELPFNQTLKEITASGLITDLTITGQSGLKVNKLSLQGAKVAAAVTLPSIAAKGQYTMTGVLPVPGLATLPLDGSGQITFGLSNLELDVAIELGISDKGQITLDECELTWNMTTIKFRMDGVLGGSALGNMINNILADALPHLVLKVYHDKITTFAISAAAGFLPTIHQDHGPLPPFEAPAPLREHRVRRAAARAEDIRELLKDGRAEAEAQHAEHSDGPVLLSHLLSALARGGDADADAED</sequence>
<feature type="chain" id="PRO_5038669196" evidence="1">
    <location>
        <begin position="21"/>
        <end position="315"/>
    </location>
</feature>
<feature type="non-terminal residue" evidence="3">
    <location>
        <position position="315"/>
    </location>
</feature>
<accession>A0A9C6XAH6</accession>
<proteinExistence type="predicted"/>
<dbReference type="SMART" id="SM00700">
    <property type="entry name" value="JHBP"/>
    <property type="match status" value="1"/>
</dbReference>
<reference evidence="3" key="1">
    <citation type="journal article" date="2018" name="Proc. Natl. Acad. Sci. U.S.A.">
        <title>Phylogenomics and the evolution of hemipteroid insects.</title>
        <authorList>
            <person name="Johnson K.P."/>
            <person name="Dietrich C.H."/>
            <person name="Friedrich F."/>
            <person name="Beutel R.G."/>
            <person name="Wipfler B."/>
            <person name="Peters R.S."/>
            <person name="Allen J.M."/>
            <person name="Petersen M."/>
            <person name="Donath A."/>
            <person name="Walden K.K."/>
            <person name="Kozlov A.M."/>
            <person name="Podsiadlowski L."/>
            <person name="Mayer C."/>
            <person name="Meusemann K."/>
            <person name="Vasilikopoulos A."/>
            <person name="Waterhouse R.M."/>
            <person name="Cameron S.L."/>
            <person name="Weirauch C."/>
            <person name="Swanson D.R."/>
            <person name="Percy D.M."/>
            <person name="Hardy N.B."/>
            <person name="Terry I."/>
            <person name="Liu S."/>
            <person name="Zhou X."/>
            <person name="Misof B."/>
            <person name="Robertson H.M."/>
            <person name="Yoshizawa K."/>
        </authorList>
    </citation>
    <scope>NUCLEOTIDE SEQUENCE</scope>
    <source>
        <tissue evidence="3">Whole organism</tissue>
    </source>
</reference>
<evidence type="ECO:0000256" key="1">
    <source>
        <dbReference type="SAM" id="SignalP"/>
    </source>
</evidence>
<keyword evidence="1" id="KW-0732">Signal</keyword>
<name>A0A9C6XAH6_FRAOC</name>
<feature type="signal peptide" evidence="1">
    <location>
        <begin position="1"/>
        <end position="20"/>
    </location>
</feature>
<keyword evidence="2" id="KW-1185">Reference proteome</keyword>
<dbReference type="OrthoDB" id="6380971at2759"/>
<dbReference type="Pfam" id="PF06585">
    <property type="entry name" value="JHBP"/>
    <property type="match status" value="1"/>
</dbReference>
<gene>
    <name evidence="3" type="primary">LOC113212336</name>
</gene>
<dbReference type="GO" id="GO:0005615">
    <property type="term" value="C:extracellular space"/>
    <property type="evidence" value="ECO:0007669"/>
    <property type="project" value="TreeGrafter"/>
</dbReference>
<evidence type="ECO:0000313" key="3">
    <source>
        <dbReference type="RefSeq" id="XP_052132055.1"/>
    </source>
</evidence>
<dbReference type="InterPro" id="IPR038606">
    <property type="entry name" value="To_sf"/>
</dbReference>
<dbReference type="Proteomes" id="UP000504606">
    <property type="component" value="Unplaced"/>
</dbReference>
<dbReference type="KEGG" id="foc:113212336"/>
<protein>
    <submittedName>
        <fullName evidence="3">Uncharacterized protein LOC113212336</fullName>
    </submittedName>
</protein>